<gene>
    <name evidence="5" type="ORF">RRG08_019118</name>
</gene>
<dbReference type="SUPFAM" id="SSF48371">
    <property type="entry name" value="ARM repeat"/>
    <property type="match status" value="1"/>
</dbReference>
<dbReference type="SUPFAM" id="SSF52200">
    <property type="entry name" value="Toll/Interleukin receptor TIR domain"/>
    <property type="match status" value="2"/>
</dbReference>
<feature type="compositionally biased region" description="Basic and acidic residues" evidence="2">
    <location>
        <begin position="1720"/>
        <end position="1735"/>
    </location>
</feature>
<dbReference type="PANTHER" id="PTHR47508">
    <property type="entry name" value="SAM DOMAIN-CONTAINING PROTEIN-RELATED"/>
    <property type="match status" value="1"/>
</dbReference>
<dbReference type="PROSITE" id="PS50104">
    <property type="entry name" value="TIR"/>
    <property type="match status" value="1"/>
</dbReference>
<comment type="caution">
    <text evidence="5">The sequence shown here is derived from an EMBL/GenBank/DDBJ whole genome shotgun (WGS) entry which is preliminary data.</text>
</comment>
<dbReference type="Pfam" id="PF00531">
    <property type="entry name" value="Death"/>
    <property type="match status" value="1"/>
</dbReference>
<dbReference type="InterPro" id="IPR000488">
    <property type="entry name" value="Death_dom"/>
</dbReference>
<dbReference type="SUPFAM" id="SSF47986">
    <property type="entry name" value="DEATH domain"/>
    <property type="match status" value="1"/>
</dbReference>
<feature type="domain" description="TIR" evidence="4">
    <location>
        <begin position="855"/>
        <end position="968"/>
    </location>
</feature>
<evidence type="ECO:0000259" key="3">
    <source>
        <dbReference type="PROSITE" id="PS50017"/>
    </source>
</evidence>
<evidence type="ECO:0000313" key="5">
    <source>
        <dbReference type="EMBL" id="KAK3798632.1"/>
    </source>
</evidence>
<evidence type="ECO:0008006" key="7">
    <source>
        <dbReference type="Google" id="ProtNLM"/>
    </source>
</evidence>
<dbReference type="InterPro" id="IPR016024">
    <property type="entry name" value="ARM-type_fold"/>
</dbReference>
<dbReference type="EMBL" id="JAWDGP010000656">
    <property type="protein sequence ID" value="KAK3798632.1"/>
    <property type="molecule type" value="Genomic_DNA"/>
</dbReference>
<evidence type="ECO:0000256" key="2">
    <source>
        <dbReference type="SAM" id="MobiDB-lite"/>
    </source>
</evidence>
<dbReference type="SMART" id="SM00005">
    <property type="entry name" value="DEATH"/>
    <property type="match status" value="1"/>
</dbReference>
<evidence type="ECO:0000259" key="4">
    <source>
        <dbReference type="PROSITE" id="PS50104"/>
    </source>
</evidence>
<feature type="compositionally biased region" description="Polar residues" evidence="2">
    <location>
        <begin position="1772"/>
        <end position="1785"/>
    </location>
</feature>
<protein>
    <recommendedName>
        <fullName evidence="7">Death domain-containing protein</fullName>
    </recommendedName>
</protein>
<feature type="compositionally biased region" description="Basic and acidic residues" evidence="2">
    <location>
        <begin position="1491"/>
        <end position="1533"/>
    </location>
</feature>
<reference evidence="5" key="1">
    <citation type="journal article" date="2023" name="G3 (Bethesda)">
        <title>A reference genome for the long-term kleptoplast-retaining sea slug Elysia crispata morphotype clarki.</title>
        <authorList>
            <person name="Eastman K.E."/>
            <person name="Pendleton A.L."/>
            <person name="Shaikh M.A."/>
            <person name="Suttiyut T."/>
            <person name="Ogas R."/>
            <person name="Tomko P."/>
            <person name="Gavelis G."/>
            <person name="Widhalm J.R."/>
            <person name="Wisecaver J.H."/>
        </authorList>
    </citation>
    <scope>NUCLEOTIDE SEQUENCE</scope>
    <source>
        <strain evidence="5">ECLA1</strain>
    </source>
</reference>
<feature type="compositionally biased region" description="Low complexity" evidence="2">
    <location>
        <begin position="1736"/>
        <end position="1755"/>
    </location>
</feature>
<proteinExistence type="predicted"/>
<dbReference type="InterPro" id="IPR011029">
    <property type="entry name" value="DEATH-like_dom_sf"/>
</dbReference>
<feature type="compositionally biased region" description="Basic and acidic residues" evidence="2">
    <location>
        <begin position="1325"/>
        <end position="1396"/>
    </location>
</feature>
<feature type="compositionally biased region" description="Polar residues" evidence="2">
    <location>
        <begin position="1623"/>
        <end position="1649"/>
    </location>
</feature>
<feature type="domain" description="Death" evidence="3">
    <location>
        <begin position="774"/>
        <end position="839"/>
    </location>
</feature>
<organism evidence="5 6">
    <name type="scientific">Elysia crispata</name>
    <name type="common">lettuce slug</name>
    <dbReference type="NCBI Taxonomy" id="231223"/>
    <lineage>
        <taxon>Eukaryota</taxon>
        <taxon>Metazoa</taxon>
        <taxon>Spiralia</taxon>
        <taxon>Lophotrochozoa</taxon>
        <taxon>Mollusca</taxon>
        <taxon>Gastropoda</taxon>
        <taxon>Heterobranchia</taxon>
        <taxon>Euthyneura</taxon>
        <taxon>Panpulmonata</taxon>
        <taxon>Sacoglossa</taxon>
        <taxon>Placobranchoidea</taxon>
        <taxon>Plakobranchidae</taxon>
        <taxon>Elysia</taxon>
    </lineage>
</organism>
<dbReference type="Proteomes" id="UP001283361">
    <property type="component" value="Unassembled WGS sequence"/>
</dbReference>
<feature type="region of interest" description="Disordered" evidence="2">
    <location>
        <begin position="1188"/>
        <end position="1454"/>
    </location>
</feature>
<accession>A0AAE1E986</accession>
<dbReference type="Gene3D" id="3.40.50.10140">
    <property type="entry name" value="Toll/interleukin-1 receptor homology (TIR) domain"/>
    <property type="match status" value="2"/>
</dbReference>
<keyword evidence="6" id="KW-1185">Reference proteome</keyword>
<dbReference type="InterPro" id="IPR035897">
    <property type="entry name" value="Toll_tir_struct_dom_sf"/>
</dbReference>
<keyword evidence="1" id="KW-0175">Coiled coil</keyword>
<dbReference type="PROSITE" id="PS50017">
    <property type="entry name" value="DEATH_DOMAIN"/>
    <property type="match status" value="1"/>
</dbReference>
<dbReference type="Gene3D" id="1.10.533.10">
    <property type="entry name" value="Death Domain, Fas"/>
    <property type="match status" value="1"/>
</dbReference>
<dbReference type="PANTHER" id="PTHR47508:SF1">
    <property type="entry name" value="NON-SPECIFIC SERINE_THREONINE PROTEIN KINASE"/>
    <property type="match status" value="1"/>
</dbReference>
<name>A0AAE1E986_9GAST</name>
<dbReference type="Pfam" id="PF13676">
    <property type="entry name" value="TIR_2"/>
    <property type="match status" value="2"/>
</dbReference>
<dbReference type="InterPro" id="IPR000157">
    <property type="entry name" value="TIR_dom"/>
</dbReference>
<feature type="compositionally biased region" description="Basic and acidic residues" evidence="2">
    <location>
        <begin position="1651"/>
        <end position="1666"/>
    </location>
</feature>
<feature type="compositionally biased region" description="Basic and acidic residues" evidence="2">
    <location>
        <begin position="1240"/>
        <end position="1286"/>
    </location>
</feature>
<evidence type="ECO:0000313" key="6">
    <source>
        <dbReference type="Proteomes" id="UP001283361"/>
    </source>
</evidence>
<evidence type="ECO:0000256" key="1">
    <source>
        <dbReference type="SAM" id="Coils"/>
    </source>
</evidence>
<sequence length="1797" mass="207065">MECALHFLLDFTHLDEDSLEHMVDASSRIVRNMDEPWEKVTNFAFVKGHISKLQGYFARSLNTPEKLERPIREFIRDMRSSLAKRDLVELASDFHDLAMAVSKSKMKYNTFLKDCFDYSILYFHNLSDESLKKNSALFIDLLHKFKAGLNEISKEFLEDYPLRVVDALKHMFPKNKQHSEQWFQLLLPLLKLPYVSSMDAAYGIVDAANGMEWKGKSDLAEQVFKAAELVKTPEFTHITDAKKREKEKNSFVKYYKYFLKDFMEGLKRGKIVSIFGTQALRLCTNMLKMSSDFQELQELVEDVSEKIDINVKDPESKKAMVETMEAIREMCANPDYPWVDCWNFERAVKELVRSCVRPINDPRVLTDKDLVVYISVCEETLRHDVLDPETGQYCSQHYTVFTEVMDGLSNWLKALDKYGLAVSLFEQIMTTYDTEETTVAALNSRYLGDASQAPSGLKLLGPNLDRLFVLLVETEDESLARTLMQAYPANPKSIVKHMPALMDLFMKSIDDSMISYFSMMLNQVTKSAPEAFTKENTKQLMDKCQEQTMQTSILQVVQELCKRRPEIMVNHASTLMNKSKWQPMLKSWINDMIATLALYDEKLAPKALDYMLEEARVDQEKSNLLTSLNAARQIGFKYKDLIKARRDKVEQFQFSDPDAQNLKQIILDMIDGKTSEEMMKQFEEQQANIAGLVGRVDETQEAVAEMKEEMDKQGQDLNTVKKDVNLHGHRLDQVEETVEETVAKVEEIDQKTLSYSPYWSRDVAKLLNPATDHDWRLLSSRLGYSNDDIRAWAQQADPCMSMLNEWYATRKTSEATYAILTQLQEMNRQDAAIIVENAMKNAEAVVEDEDFEYASPPPVFISYQWGHQPEARLLQKHLEMAGYQCWLDLGQMGGGDKLFEKIDSGIRAAKVVISCVTDKYAKSPNCNREVNLSVNLKKAMIPLLMEKCTWPPPGSMGPIFSEYLFIRFYQRGGEELPDERYWPEDKFQELLMQLDGMGLAPDATQIDPVYKDWWMPKVQEIKIDKSKTKDGGNGPKTDTADIDKKAATSPDVFISYQWGKQKNIIQLYERLTGLGLTCWLDIKQMGGGDSLYDKIDRGVRGCQVVVSCVTQKYALSANCRREVSLADALKKPLVPILLESMQWPPSGPMSMAFTQLLYIDFTKNESEQMSWKGVKSQELIDKLNQHVPMIDQPRDSGSANSKTGGHIHKTESFSKDTKHGTIQVVNQKVKTPEVNEYSEEERQNNKDEGAKKDKQKHDNEKQNSPEKKLVEETKDKRPNKMEHPNDEDQVEDFQVIQAEDFKRTHEPKAEEKQVLTNVNRKNKRLKENEDLDKNSSDKENQENEKQKTSEDKHVNGETKGKRPLAMEHPNDKDQVEDSRVIQAEKFKHTHEPKAEENQDLTKVNRKNGNGKLKERKDLDKNSNAKENKKIVNLHDRSLDESAHVKANRKRAKNLDQKEIEKRKLELKREEEKEQYKKKWEEERNKIFKQKEIIREKERRSEVEKRRLERRKQFEKEQKNIEQDSAMKDDHKLNTNESNADAVVRDTVIGFRTLSETSTDRPKQEKRRKPLPPPSQLAAMKQRNYPPYLNEISTGKKLKKLEPQTNSDKNNFLRNSDEMKPQNKFGQSHTPNERQNYGTINNANIETLTDNGMEHLKNSNPSKDSEKFRKRSPRPPPSEQSKASRVDPFSYQALMKAKKGPSPKPRQPASGEPTSNPQDQQQKKDQETKPNPREQQQKPNTKPTPAQQQQQQNQPASALQQKEQAQHMPAQKQPPTSNSTPNQSAPENPKKSKSCAII</sequence>
<feature type="compositionally biased region" description="Basic and acidic residues" evidence="2">
    <location>
        <begin position="1208"/>
        <end position="1219"/>
    </location>
</feature>
<feature type="compositionally biased region" description="Basic and acidic residues" evidence="2">
    <location>
        <begin position="1299"/>
        <end position="1313"/>
    </location>
</feature>
<feature type="coiled-coil region" evidence="1">
    <location>
        <begin position="689"/>
        <end position="751"/>
    </location>
</feature>
<feature type="region of interest" description="Disordered" evidence="2">
    <location>
        <begin position="1491"/>
        <end position="1797"/>
    </location>
</feature>
<feature type="compositionally biased region" description="Polar residues" evidence="2">
    <location>
        <begin position="1602"/>
        <end position="1613"/>
    </location>
</feature>
<dbReference type="GO" id="GO:0007165">
    <property type="term" value="P:signal transduction"/>
    <property type="evidence" value="ECO:0007669"/>
    <property type="project" value="InterPro"/>
</dbReference>
<feature type="compositionally biased region" description="Basic and acidic residues" evidence="2">
    <location>
        <begin position="1411"/>
        <end position="1443"/>
    </location>
</feature>